<reference evidence="2 3" key="1">
    <citation type="journal article" date="2016" name="Mol. Biol. Evol.">
        <title>Comparative Genomics of Early-Diverging Mushroom-Forming Fungi Provides Insights into the Origins of Lignocellulose Decay Capabilities.</title>
        <authorList>
            <person name="Nagy L.G."/>
            <person name="Riley R."/>
            <person name="Tritt A."/>
            <person name="Adam C."/>
            <person name="Daum C."/>
            <person name="Floudas D."/>
            <person name="Sun H."/>
            <person name="Yadav J.S."/>
            <person name="Pangilinan J."/>
            <person name="Larsson K.H."/>
            <person name="Matsuura K."/>
            <person name="Barry K."/>
            <person name="Labutti K."/>
            <person name="Kuo R."/>
            <person name="Ohm R.A."/>
            <person name="Bhattacharya S.S."/>
            <person name="Shirouzu T."/>
            <person name="Yoshinaga Y."/>
            <person name="Martin F.M."/>
            <person name="Grigoriev I.V."/>
            <person name="Hibbett D.S."/>
        </authorList>
    </citation>
    <scope>NUCLEOTIDE SEQUENCE [LARGE SCALE GENOMIC DNA]</scope>
    <source>
        <strain evidence="2 3">HHB12029</strain>
    </source>
</reference>
<dbReference type="AlphaFoldDB" id="A0A166MNK8"/>
<name>A0A166MNK8_EXIGL</name>
<dbReference type="Proteomes" id="UP000077266">
    <property type="component" value="Unassembled WGS sequence"/>
</dbReference>
<keyword evidence="3" id="KW-1185">Reference proteome</keyword>
<dbReference type="EMBL" id="KV427032">
    <property type="protein sequence ID" value="KZV78228.1"/>
    <property type="molecule type" value="Genomic_DNA"/>
</dbReference>
<feature type="chain" id="PRO_5007877458" description="Hydrophobin" evidence="1">
    <location>
        <begin position="21"/>
        <end position="94"/>
    </location>
</feature>
<keyword evidence="1" id="KW-0732">Signal</keyword>
<proteinExistence type="predicted"/>
<organism evidence="2 3">
    <name type="scientific">Exidia glandulosa HHB12029</name>
    <dbReference type="NCBI Taxonomy" id="1314781"/>
    <lineage>
        <taxon>Eukaryota</taxon>
        <taxon>Fungi</taxon>
        <taxon>Dikarya</taxon>
        <taxon>Basidiomycota</taxon>
        <taxon>Agaricomycotina</taxon>
        <taxon>Agaricomycetes</taxon>
        <taxon>Auriculariales</taxon>
        <taxon>Exidiaceae</taxon>
        <taxon>Exidia</taxon>
    </lineage>
</organism>
<evidence type="ECO:0008006" key="4">
    <source>
        <dbReference type="Google" id="ProtNLM"/>
    </source>
</evidence>
<gene>
    <name evidence="2" type="ORF">EXIGLDRAFT_847725</name>
</gene>
<evidence type="ECO:0000313" key="3">
    <source>
        <dbReference type="Proteomes" id="UP000077266"/>
    </source>
</evidence>
<sequence length="94" mass="9748">MFVSRVFIALTAFVLPLAFAAPQVGVAQCPPGEGNLNCCNEIPSGDLPQIGWTLGSWDGVRVECKAFPAKDCTFATACCEPGSQGLTCEAAPIA</sequence>
<feature type="signal peptide" evidence="1">
    <location>
        <begin position="1"/>
        <end position="20"/>
    </location>
</feature>
<protein>
    <recommendedName>
        <fullName evidence="4">Hydrophobin</fullName>
    </recommendedName>
</protein>
<accession>A0A166MNK8</accession>
<dbReference type="InParanoid" id="A0A166MNK8"/>
<evidence type="ECO:0000313" key="2">
    <source>
        <dbReference type="EMBL" id="KZV78228.1"/>
    </source>
</evidence>
<evidence type="ECO:0000256" key="1">
    <source>
        <dbReference type="SAM" id="SignalP"/>
    </source>
</evidence>